<evidence type="ECO:0000256" key="5">
    <source>
        <dbReference type="ARBA" id="ARBA00022723"/>
    </source>
</evidence>
<feature type="domain" description="4Fe-4S Mo/W bis-MGD-type" evidence="10">
    <location>
        <begin position="38"/>
        <end position="94"/>
    </location>
</feature>
<dbReference type="Pfam" id="PF00384">
    <property type="entry name" value="Molybdopterin"/>
    <property type="match status" value="1"/>
</dbReference>
<dbReference type="Pfam" id="PF01568">
    <property type="entry name" value="Molydop_binding"/>
    <property type="match status" value="1"/>
</dbReference>
<dbReference type="InterPro" id="IPR006311">
    <property type="entry name" value="TAT_signal"/>
</dbReference>
<evidence type="ECO:0000256" key="7">
    <source>
        <dbReference type="ARBA" id="ARBA00023002"/>
    </source>
</evidence>
<dbReference type="PROSITE" id="PS51669">
    <property type="entry name" value="4FE4S_MOW_BIS_MGD"/>
    <property type="match status" value="1"/>
</dbReference>
<keyword evidence="8" id="KW-0408">Iron</keyword>
<dbReference type="PANTHER" id="PTHR43742:SF9">
    <property type="entry name" value="TETRATHIONATE REDUCTASE SUBUNIT A"/>
    <property type="match status" value="1"/>
</dbReference>
<dbReference type="Gene3D" id="2.20.25.90">
    <property type="entry name" value="ADC-like domains"/>
    <property type="match status" value="1"/>
</dbReference>
<dbReference type="InterPro" id="IPR006963">
    <property type="entry name" value="Mopterin_OxRdtase_4Fe-4S_dom"/>
</dbReference>
<organism evidence="11 12">
    <name type="scientific">Candidatus Muproteobacteria bacterium RBG_16_64_10</name>
    <dbReference type="NCBI Taxonomy" id="1817757"/>
    <lineage>
        <taxon>Bacteria</taxon>
        <taxon>Pseudomonadati</taxon>
        <taxon>Pseudomonadota</taxon>
        <taxon>Candidatus Muproteobacteria</taxon>
    </lineage>
</organism>
<dbReference type="SUPFAM" id="SSF53706">
    <property type="entry name" value="Formate dehydrogenase/DMSO reductase, domains 1-3"/>
    <property type="match status" value="1"/>
</dbReference>
<evidence type="ECO:0000256" key="1">
    <source>
        <dbReference type="ARBA" id="ARBA00001942"/>
    </source>
</evidence>
<dbReference type="InterPro" id="IPR006656">
    <property type="entry name" value="Mopterin_OxRdtase"/>
</dbReference>
<dbReference type="GO" id="GO:0016491">
    <property type="term" value="F:oxidoreductase activity"/>
    <property type="evidence" value="ECO:0007669"/>
    <property type="project" value="UniProtKB-KW"/>
</dbReference>
<comment type="cofactor">
    <cofactor evidence="1">
        <name>Mo-bis(molybdopterin guanine dinucleotide)</name>
        <dbReference type="ChEBI" id="CHEBI:60539"/>
    </cofactor>
</comment>
<proteinExistence type="inferred from homology"/>
<dbReference type="PROSITE" id="PS51318">
    <property type="entry name" value="TAT"/>
    <property type="match status" value="1"/>
</dbReference>
<dbReference type="InterPro" id="IPR009010">
    <property type="entry name" value="Asp_de-COase-like_dom_sf"/>
</dbReference>
<sequence length="727" mass="79540">MSRRRFLEIGAATFGAAAIPFPVPVAAAAAARGGKSGIKAIATTCDVCFWKCGAIAYVRDGKLWKIEGNPLDPLSQGRLCTRGTGGIGAHYDPDRLRTPLIRVGKRGAEEWKAASWDEALEHIATRVKKLAAEHGPETVAMFKHGISAYYIEHAFKAYGTPNIAAPSFAQCRGPRDVGFNLTLGANPGTPENTDIANTKCLVLIGTHLGENLHNSQVREFSEVVRNGATIIVADPRFSTAASKAKYWLPVKPGTDIALLLAWMNVIVKEGLYDKEFVASHGAGFAEFARAIEQSTPEWAADKVGVPAELIRTTAREMAKTRPATLIHPGRRTAWYGDDAQRSRAVALLNALMGNWGRKGGFYMTNYIDLPDYPGVPKYPKPARPKADNPGKKWPFADQTVSTGLREATVTGKPYPIKAWMVVATNLLQALPDRARTLEAINALDLLVVVDTVPSEIAGYADVVLPEATYLERHDTLNDDCLRVSFLAYRQPVVPAPHDQRPGWWIGRELGMRLGVGKYFPWKTLEECLRTRITKAGFNWAELKAKGVLFGKKQPIYADEGAEITFETPSGKVEFWSKQLADKGFDPVPRFTVPEGGPKGYYRLLTGRAPMHTFSRTVGNPRLAELMPENEVWLNASEAGRLGLQNGAKVRLRNQDGIVSNAVNVLATERIRPECVYLVHGFGSEAKAWKGAYRKGASTAQLSTNVKIDPLMGGTSIHTNFVTLEKVA</sequence>
<dbReference type="Gene3D" id="3.40.228.10">
    <property type="entry name" value="Dimethylsulfoxide Reductase, domain 2"/>
    <property type="match status" value="1"/>
</dbReference>
<dbReference type="CDD" id="cd02778">
    <property type="entry name" value="MopB_CT_Thiosulfate-R-like"/>
    <property type="match status" value="1"/>
</dbReference>
<dbReference type="EMBL" id="MFSR01000097">
    <property type="protein sequence ID" value="OGI37177.1"/>
    <property type="molecule type" value="Genomic_DNA"/>
</dbReference>
<dbReference type="Gene3D" id="2.40.40.20">
    <property type="match status" value="1"/>
</dbReference>
<dbReference type="SMART" id="SM00926">
    <property type="entry name" value="Molybdop_Fe4S4"/>
    <property type="match status" value="1"/>
</dbReference>
<comment type="caution">
    <text evidence="11">The sequence shown here is derived from an EMBL/GenBank/DDBJ whole genome shotgun (WGS) entry which is preliminary data.</text>
</comment>
<dbReference type="GO" id="GO:0051539">
    <property type="term" value="F:4 iron, 4 sulfur cluster binding"/>
    <property type="evidence" value="ECO:0007669"/>
    <property type="project" value="UniProtKB-KW"/>
</dbReference>
<dbReference type="Gene3D" id="3.30.2070.10">
    <property type="entry name" value="Formate dehydrogenase/DMSO reductase"/>
    <property type="match status" value="1"/>
</dbReference>
<accession>A0A1F6SW37</accession>
<evidence type="ECO:0000256" key="2">
    <source>
        <dbReference type="ARBA" id="ARBA00010312"/>
    </source>
</evidence>
<comment type="similarity">
    <text evidence="2">Belongs to the prokaryotic molybdopterin-containing oxidoreductase family.</text>
</comment>
<keyword evidence="7" id="KW-0560">Oxidoreductase</keyword>
<evidence type="ECO:0000256" key="4">
    <source>
        <dbReference type="ARBA" id="ARBA00022505"/>
    </source>
</evidence>
<evidence type="ECO:0000256" key="8">
    <source>
        <dbReference type="ARBA" id="ARBA00023004"/>
    </source>
</evidence>
<keyword evidence="6" id="KW-0732">Signal</keyword>
<dbReference type="Pfam" id="PF04879">
    <property type="entry name" value="Molybdop_Fe4S4"/>
    <property type="match status" value="1"/>
</dbReference>
<gene>
    <name evidence="11" type="ORF">A2V91_06680</name>
</gene>
<keyword evidence="4" id="KW-0500">Molybdenum</keyword>
<dbReference type="InterPro" id="IPR006657">
    <property type="entry name" value="MoPterin_dinucl-bd_dom"/>
</dbReference>
<dbReference type="Proteomes" id="UP000179334">
    <property type="component" value="Unassembled WGS sequence"/>
</dbReference>
<evidence type="ECO:0000313" key="11">
    <source>
        <dbReference type="EMBL" id="OGI37177.1"/>
    </source>
</evidence>
<dbReference type="GO" id="GO:0043546">
    <property type="term" value="F:molybdopterin cofactor binding"/>
    <property type="evidence" value="ECO:0007669"/>
    <property type="project" value="InterPro"/>
</dbReference>
<evidence type="ECO:0000313" key="12">
    <source>
        <dbReference type="Proteomes" id="UP000179334"/>
    </source>
</evidence>
<dbReference type="SUPFAM" id="SSF50692">
    <property type="entry name" value="ADC-like"/>
    <property type="match status" value="1"/>
</dbReference>
<evidence type="ECO:0000259" key="10">
    <source>
        <dbReference type="PROSITE" id="PS51669"/>
    </source>
</evidence>
<dbReference type="GO" id="GO:0046872">
    <property type="term" value="F:metal ion binding"/>
    <property type="evidence" value="ECO:0007669"/>
    <property type="project" value="UniProtKB-KW"/>
</dbReference>
<evidence type="ECO:0000256" key="9">
    <source>
        <dbReference type="ARBA" id="ARBA00023014"/>
    </source>
</evidence>
<protein>
    <submittedName>
        <fullName evidence="11">Nitrate reductase</fullName>
    </submittedName>
</protein>
<dbReference type="Gene3D" id="3.40.50.740">
    <property type="match status" value="1"/>
</dbReference>
<keyword evidence="3" id="KW-0004">4Fe-4S</keyword>
<name>A0A1F6SW37_9PROT</name>
<keyword evidence="5" id="KW-0479">Metal-binding</keyword>
<reference evidence="11 12" key="1">
    <citation type="journal article" date="2016" name="Nat. Commun.">
        <title>Thousands of microbial genomes shed light on interconnected biogeochemical processes in an aquifer system.</title>
        <authorList>
            <person name="Anantharaman K."/>
            <person name="Brown C.T."/>
            <person name="Hug L.A."/>
            <person name="Sharon I."/>
            <person name="Castelle C.J."/>
            <person name="Probst A.J."/>
            <person name="Thomas B.C."/>
            <person name="Singh A."/>
            <person name="Wilkins M.J."/>
            <person name="Karaoz U."/>
            <person name="Brodie E.L."/>
            <person name="Williams K.H."/>
            <person name="Hubbard S.S."/>
            <person name="Banfield J.F."/>
        </authorList>
    </citation>
    <scope>NUCLEOTIDE SEQUENCE [LARGE SCALE GENOMIC DNA]</scope>
</reference>
<evidence type="ECO:0000256" key="3">
    <source>
        <dbReference type="ARBA" id="ARBA00022485"/>
    </source>
</evidence>
<evidence type="ECO:0000256" key="6">
    <source>
        <dbReference type="ARBA" id="ARBA00022729"/>
    </source>
</evidence>
<dbReference type="PANTHER" id="PTHR43742">
    <property type="entry name" value="TRIMETHYLAMINE-N-OXIDE REDUCTASE"/>
    <property type="match status" value="1"/>
</dbReference>
<dbReference type="InterPro" id="IPR050612">
    <property type="entry name" value="Prok_Mopterin_Oxidored"/>
</dbReference>
<dbReference type="AlphaFoldDB" id="A0A1F6SW37"/>
<keyword evidence="9" id="KW-0411">Iron-sulfur</keyword>